<proteinExistence type="predicted"/>
<evidence type="ECO:0000313" key="5">
    <source>
        <dbReference type="EMBL" id="MBB4609273.1"/>
    </source>
</evidence>
<dbReference type="Pfam" id="PF00563">
    <property type="entry name" value="EAL"/>
    <property type="match status" value="1"/>
</dbReference>
<dbReference type="InterPro" id="IPR050706">
    <property type="entry name" value="Cyclic-di-GMP_PDE-like"/>
</dbReference>
<keyword evidence="2" id="KW-0732">Signal</keyword>
<sequence>MKAAKRVWDVRAWGLLWLLLAAMTPGAASAKAVDLYPTVCSAALPDGASDAGIVEAPYRCGAEAPTRGADWLWLRLDTSRLGSLPPYWDLLIDQTRFDRLGLLVVTHDGRATRRVLSYDELRGHWTPGGLLKFVVGPPGRDVGKLYVGFRQIDDLSLMRKVVARPGSRMNGADVGWLVLTGLFAGTLLSAFLYNLVIHAGRRPAFQRWYLLWVAVALVYGLIWTNTAALLVPWLVGPIAVRIWFVLVGLMVAACNMFFFSVIEDGVLSPGVIRAGRWLAIGGAVFGALAAADTWFPPVLTDRLLNYDIAATSALIAWSCVVAARRGSRVVWFYMIGWSPVITLFVLRLARNLGFVRQNDAVDMATFLALAFEALVLSLAIADRFRRIRRELDESRQRREIDMAETKTLRLAAHTDFLTGLGNRAAFQQQANALMKASIPFSLFLIDVDYLKDVNDRLGHASGDMLLCHVGTALGGVVRSMADVRVSRIGGDEFAILCPGSLHDEAALAERIAGIQGEQWHGRDRSRTMSLSIGSARYPDDAEALDLLYHNADLALYTAKRLGRARYVRYDPLQSSLRELQVAFAGEAEQALDQGEFVLYLQPIVSLETETVCGHEALLRWDHPVHGLMTPDRFADVLVAERIGLRIQDHVLELALIALRDRGEALGVVCVNFTSAQLGGPRSARTVLERLAHYGVAPSRLCVEVTEGVMLDRGADSILSSLRTLHEAGVCIALDDFGTGYASLVHLRDLPVDRIKIDQSFVAGFDETDGGTFPIVSAIVGLGIGLGKVVIAEGIETEWQAERLRQLGCRLGQGYLYGHPVALAPITDGAPVVPASNAPLADRV</sequence>
<reference evidence="5 6" key="1">
    <citation type="submission" date="2020-08" db="EMBL/GenBank/DDBJ databases">
        <title>Genomic Encyclopedia of Type Strains, Phase IV (KMG-IV): sequencing the most valuable type-strain genomes for metagenomic binning, comparative biology and taxonomic classification.</title>
        <authorList>
            <person name="Goeker M."/>
        </authorList>
    </citation>
    <scope>NUCLEOTIDE SEQUENCE [LARGE SCALE GENOMIC DNA]</scope>
    <source>
        <strain evidence="5 6">DSM 14562</strain>
    </source>
</reference>
<feature type="transmembrane region" description="Helical" evidence="1">
    <location>
        <begin position="274"/>
        <end position="291"/>
    </location>
</feature>
<dbReference type="RefSeq" id="WP_240456448.1">
    <property type="nucleotide sequence ID" value="NZ_JACHNX010000004.1"/>
</dbReference>
<dbReference type="PROSITE" id="PS50883">
    <property type="entry name" value="EAL"/>
    <property type="match status" value="1"/>
</dbReference>
<dbReference type="Pfam" id="PF07695">
    <property type="entry name" value="7TMR-DISM_7TM"/>
    <property type="match status" value="1"/>
</dbReference>
<accession>A0ABR6K844</accession>
<dbReference type="Proteomes" id="UP000584663">
    <property type="component" value="Unassembled WGS sequence"/>
</dbReference>
<organism evidence="5 6">
    <name type="scientific">Sphingomonas yabuuchiae</name>
    <dbReference type="NCBI Taxonomy" id="172044"/>
    <lineage>
        <taxon>Bacteria</taxon>
        <taxon>Pseudomonadati</taxon>
        <taxon>Pseudomonadota</taxon>
        <taxon>Alphaproteobacteria</taxon>
        <taxon>Sphingomonadales</taxon>
        <taxon>Sphingomonadaceae</taxon>
        <taxon>Sphingomonas</taxon>
    </lineage>
</organism>
<keyword evidence="1" id="KW-0812">Transmembrane</keyword>
<feature type="transmembrane region" description="Helical" evidence="1">
    <location>
        <begin position="361"/>
        <end position="381"/>
    </location>
</feature>
<dbReference type="EMBL" id="JACHNX010000004">
    <property type="protein sequence ID" value="MBB4609273.1"/>
    <property type="molecule type" value="Genomic_DNA"/>
</dbReference>
<feature type="transmembrane region" description="Helical" evidence="1">
    <location>
        <begin position="330"/>
        <end position="349"/>
    </location>
</feature>
<feature type="domain" description="EAL" evidence="3">
    <location>
        <begin position="580"/>
        <end position="833"/>
    </location>
</feature>
<evidence type="ECO:0000256" key="1">
    <source>
        <dbReference type="SAM" id="Phobius"/>
    </source>
</evidence>
<dbReference type="Gene3D" id="3.20.20.450">
    <property type="entry name" value="EAL domain"/>
    <property type="match status" value="1"/>
</dbReference>
<feature type="transmembrane region" description="Helical" evidence="1">
    <location>
        <begin position="208"/>
        <end position="235"/>
    </location>
</feature>
<dbReference type="NCBIfam" id="TIGR00254">
    <property type="entry name" value="GGDEF"/>
    <property type="match status" value="1"/>
</dbReference>
<dbReference type="SMART" id="SM00052">
    <property type="entry name" value="EAL"/>
    <property type="match status" value="1"/>
</dbReference>
<dbReference type="InterPro" id="IPR035919">
    <property type="entry name" value="EAL_sf"/>
</dbReference>
<dbReference type="InterPro" id="IPR000160">
    <property type="entry name" value="GGDEF_dom"/>
</dbReference>
<keyword evidence="1" id="KW-1133">Transmembrane helix</keyword>
<dbReference type="CDD" id="cd01949">
    <property type="entry name" value="GGDEF"/>
    <property type="match status" value="1"/>
</dbReference>
<keyword evidence="6" id="KW-1185">Reference proteome</keyword>
<feature type="domain" description="GGDEF" evidence="4">
    <location>
        <begin position="438"/>
        <end position="571"/>
    </location>
</feature>
<dbReference type="InterPro" id="IPR029787">
    <property type="entry name" value="Nucleotide_cyclase"/>
</dbReference>
<gene>
    <name evidence="5" type="ORF">GGQ89_001485</name>
</gene>
<dbReference type="PANTHER" id="PTHR33121:SF70">
    <property type="entry name" value="SIGNALING PROTEIN YKOW"/>
    <property type="match status" value="1"/>
</dbReference>
<feature type="transmembrane region" description="Helical" evidence="1">
    <location>
        <begin position="303"/>
        <end position="323"/>
    </location>
</feature>
<dbReference type="Pfam" id="PF00990">
    <property type="entry name" value="GGDEF"/>
    <property type="match status" value="1"/>
</dbReference>
<evidence type="ECO:0000259" key="4">
    <source>
        <dbReference type="PROSITE" id="PS50887"/>
    </source>
</evidence>
<feature type="chain" id="PRO_5047012533" evidence="2">
    <location>
        <begin position="31"/>
        <end position="843"/>
    </location>
</feature>
<dbReference type="InterPro" id="IPR011623">
    <property type="entry name" value="7TMR_DISM_rcpt_extracell_dom1"/>
</dbReference>
<keyword evidence="1" id="KW-0472">Membrane</keyword>
<feature type="signal peptide" evidence="2">
    <location>
        <begin position="1"/>
        <end position="30"/>
    </location>
</feature>
<dbReference type="Gene3D" id="3.30.70.270">
    <property type="match status" value="1"/>
</dbReference>
<dbReference type="InterPro" id="IPR043128">
    <property type="entry name" value="Rev_trsase/Diguanyl_cyclase"/>
</dbReference>
<evidence type="ECO:0000256" key="2">
    <source>
        <dbReference type="SAM" id="SignalP"/>
    </source>
</evidence>
<dbReference type="SMART" id="SM00267">
    <property type="entry name" value="GGDEF"/>
    <property type="match status" value="1"/>
</dbReference>
<feature type="transmembrane region" description="Helical" evidence="1">
    <location>
        <begin position="174"/>
        <end position="196"/>
    </location>
</feature>
<evidence type="ECO:0000259" key="3">
    <source>
        <dbReference type="PROSITE" id="PS50883"/>
    </source>
</evidence>
<protein>
    <submittedName>
        <fullName evidence="5">Diguanylate cyclase (GGDEF)-like protein</fullName>
    </submittedName>
</protein>
<dbReference type="SUPFAM" id="SSF141868">
    <property type="entry name" value="EAL domain-like"/>
    <property type="match status" value="1"/>
</dbReference>
<name>A0ABR6K844_9SPHN</name>
<dbReference type="InterPro" id="IPR001633">
    <property type="entry name" value="EAL_dom"/>
</dbReference>
<dbReference type="SUPFAM" id="SSF55073">
    <property type="entry name" value="Nucleotide cyclase"/>
    <property type="match status" value="1"/>
</dbReference>
<evidence type="ECO:0000313" key="6">
    <source>
        <dbReference type="Proteomes" id="UP000584663"/>
    </source>
</evidence>
<comment type="caution">
    <text evidence="5">The sequence shown here is derived from an EMBL/GenBank/DDBJ whole genome shotgun (WGS) entry which is preliminary data.</text>
</comment>
<dbReference type="PANTHER" id="PTHR33121">
    <property type="entry name" value="CYCLIC DI-GMP PHOSPHODIESTERASE PDEF"/>
    <property type="match status" value="1"/>
</dbReference>
<feature type="transmembrane region" description="Helical" evidence="1">
    <location>
        <begin position="241"/>
        <end position="262"/>
    </location>
</feature>
<dbReference type="PROSITE" id="PS50887">
    <property type="entry name" value="GGDEF"/>
    <property type="match status" value="1"/>
</dbReference>
<dbReference type="CDD" id="cd01948">
    <property type="entry name" value="EAL"/>
    <property type="match status" value="1"/>
</dbReference>